<evidence type="ECO:0000259" key="5">
    <source>
        <dbReference type="Pfam" id="PF00849"/>
    </source>
</evidence>
<evidence type="ECO:0000256" key="3">
    <source>
        <dbReference type="ARBA" id="ARBA00031870"/>
    </source>
</evidence>
<evidence type="ECO:0000313" key="6">
    <source>
        <dbReference type="EMBL" id="CEA01137.1"/>
    </source>
</evidence>
<dbReference type="OrthoDB" id="9807829at2"/>
<dbReference type="Pfam" id="PF00849">
    <property type="entry name" value="PseudoU_synth_2"/>
    <property type="match status" value="1"/>
</dbReference>
<proteinExistence type="inferred from homology"/>
<dbReference type="PANTHER" id="PTHR21600:SF87">
    <property type="entry name" value="RNA PSEUDOURIDYLATE SYNTHASE DOMAIN-CONTAINING PROTEIN 1"/>
    <property type="match status" value="1"/>
</dbReference>
<name>A0A078M734_9STAP</name>
<dbReference type="HOGENOM" id="CLU_016902_8_1_9"/>
<evidence type="ECO:0000313" key="7">
    <source>
        <dbReference type="Proteomes" id="UP000044136"/>
    </source>
</evidence>
<dbReference type="GO" id="GO:0000455">
    <property type="term" value="P:enzyme-directed rRNA pseudouridine synthesis"/>
    <property type="evidence" value="ECO:0007669"/>
    <property type="project" value="TreeGrafter"/>
</dbReference>
<feature type="domain" description="Pseudouridine synthase RsuA/RluA-like" evidence="5">
    <location>
        <begin position="82"/>
        <end position="228"/>
    </location>
</feature>
<evidence type="ECO:0000256" key="2">
    <source>
        <dbReference type="ARBA" id="ARBA00010876"/>
    </source>
</evidence>
<reference evidence="6 7" key="1">
    <citation type="submission" date="2014-07" db="EMBL/GenBank/DDBJ databases">
        <authorList>
            <person name="Urmite Genomes Urmite Genomes"/>
        </authorList>
    </citation>
    <scope>NUCLEOTIDE SEQUENCE [LARGE SCALE GENOMIC DNA]</scope>
    <source>
        <strain evidence="6 7">13MG44_air</strain>
    </source>
</reference>
<protein>
    <recommendedName>
        <fullName evidence="3">RNA pseudouridylate synthase</fullName>
    </recommendedName>
    <alternativeName>
        <fullName evidence="4">RNA-uridine isomerase</fullName>
    </alternativeName>
</protein>
<dbReference type="eggNOG" id="COG0564">
    <property type="taxonomic scope" value="Bacteria"/>
</dbReference>
<dbReference type="InterPro" id="IPR006145">
    <property type="entry name" value="PsdUridine_synth_RsuA/RluA"/>
</dbReference>
<dbReference type="GO" id="GO:0140098">
    <property type="term" value="F:catalytic activity, acting on RNA"/>
    <property type="evidence" value="ECO:0007669"/>
    <property type="project" value="UniProtKB-ARBA"/>
</dbReference>
<dbReference type="GO" id="GO:0009982">
    <property type="term" value="F:pseudouridine synthase activity"/>
    <property type="evidence" value="ECO:0007669"/>
    <property type="project" value="InterPro"/>
</dbReference>
<keyword evidence="7" id="KW-1185">Reference proteome</keyword>
<organism evidence="6 7">
    <name type="scientific">Jeotgalicoccus saudimassiliensis</name>
    <dbReference type="NCBI Taxonomy" id="1461582"/>
    <lineage>
        <taxon>Bacteria</taxon>
        <taxon>Bacillati</taxon>
        <taxon>Bacillota</taxon>
        <taxon>Bacilli</taxon>
        <taxon>Bacillales</taxon>
        <taxon>Staphylococcaceae</taxon>
        <taxon>Jeotgalicoccus</taxon>
    </lineage>
</organism>
<evidence type="ECO:0000256" key="4">
    <source>
        <dbReference type="ARBA" id="ARBA00033164"/>
    </source>
</evidence>
<accession>A0A078M734</accession>
<dbReference type="STRING" id="1461582.BN1048_01247"/>
<dbReference type="EMBL" id="CCSE01000001">
    <property type="protein sequence ID" value="CEA01137.1"/>
    <property type="molecule type" value="Genomic_DNA"/>
</dbReference>
<dbReference type="PROSITE" id="PS01129">
    <property type="entry name" value="PSI_RLU"/>
    <property type="match status" value="1"/>
</dbReference>
<dbReference type="RefSeq" id="WP_035809516.1">
    <property type="nucleotide sequence ID" value="NZ_CCSE01000001.1"/>
</dbReference>
<dbReference type="InterPro" id="IPR050188">
    <property type="entry name" value="RluA_PseudoU_synthase"/>
</dbReference>
<comment type="similarity">
    <text evidence="2">Belongs to the pseudouridine synthase RluA family.</text>
</comment>
<sequence length="271" mass="30394">MKFNVPEKFHGLTLEAILIALHIPKKEMHWLRMSKDITANAETITLKSELKTGDAVTLPDFSEASSYKKSTKTAVILFEDDNLLVASKPPGQKVHPNEPGEHNTLVNDVINTVDSKYIEPVHRLDVDTTGLVLMAKNAYMKKMLDYMLSANNIKRIYMGHVKKNSKITPQRVSAPLGKKPHTNIFHVTRTGKSAVTHIIGKKVTDKYEELTIELETGRTHQIRAHMKHLNAPLVGDKLYGGPPSPYLHLYGYKVSFNHPVTDEVISVTLDV</sequence>
<evidence type="ECO:0000256" key="1">
    <source>
        <dbReference type="ARBA" id="ARBA00000073"/>
    </source>
</evidence>
<dbReference type="InterPro" id="IPR006224">
    <property type="entry name" value="PsdUridine_synth_RluA-like_CS"/>
</dbReference>
<dbReference type="InterPro" id="IPR020103">
    <property type="entry name" value="PsdUridine_synth_cat_dom_sf"/>
</dbReference>
<dbReference type="SUPFAM" id="SSF55120">
    <property type="entry name" value="Pseudouridine synthase"/>
    <property type="match status" value="1"/>
</dbReference>
<dbReference type="Gene3D" id="3.30.2350.10">
    <property type="entry name" value="Pseudouridine synthase"/>
    <property type="match status" value="1"/>
</dbReference>
<dbReference type="GO" id="GO:0003723">
    <property type="term" value="F:RNA binding"/>
    <property type="evidence" value="ECO:0007669"/>
    <property type="project" value="InterPro"/>
</dbReference>
<dbReference type="CDD" id="cd02869">
    <property type="entry name" value="PseudoU_synth_RluA_like"/>
    <property type="match status" value="1"/>
</dbReference>
<dbReference type="Proteomes" id="UP000044136">
    <property type="component" value="Unassembled WGS sequence"/>
</dbReference>
<comment type="catalytic activity">
    <reaction evidence="1">
        <text>a uridine in RNA = a pseudouridine in RNA</text>
        <dbReference type="Rhea" id="RHEA:48348"/>
        <dbReference type="Rhea" id="RHEA-COMP:12068"/>
        <dbReference type="Rhea" id="RHEA-COMP:12069"/>
        <dbReference type="ChEBI" id="CHEBI:65314"/>
        <dbReference type="ChEBI" id="CHEBI:65315"/>
    </reaction>
</comment>
<dbReference type="PANTHER" id="PTHR21600">
    <property type="entry name" value="MITOCHONDRIAL RNA PSEUDOURIDINE SYNTHASE"/>
    <property type="match status" value="1"/>
</dbReference>
<dbReference type="AlphaFoldDB" id="A0A078M734"/>
<gene>
    <name evidence="6" type="primary">rluD_2</name>
    <name evidence="6" type="ORF">BN1048_01247</name>
</gene>